<dbReference type="EMBL" id="BGPR01135202">
    <property type="protein sequence ID" value="GBN55180.1"/>
    <property type="molecule type" value="Genomic_DNA"/>
</dbReference>
<protein>
    <submittedName>
        <fullName evidence="2">Uncharacterized protein</fullName>
    </submittedName>
</protein>
<evidence type="ECO:0000313" key="2">
    <source>
        <dbReference type="EMBL" id="GBN55180.1"/>
    </source>
</evidence>
<evidence type="ECO:0000313" key="3">
    <source>
        <dbReference type="Proteomes" id="UP000499080"/>
    </source>
</evidence>
<dbReference type="EMBL" id="BGPR01002265">
    <property type="protein sequence ID" value="GBM70660.1"/>
    <property type="molecule type" value="Genomic_DNA"/>
</dbReference>
<reference evidence="2 3" key="1">
    <citation type="journal article" date="2019" name="Sci. Rep.">
        <title>Orb-weaving spider Araneus ventricosus genome elucidates the spidroin gene catalogue.</title>
        <authorList>
            <person name="Kono N."/>
            <person name="Nakamura H."/>
            <person name="Ohtoshi R."/>
            <person name="Moran D.A.P."/>
            <person name="Shinohara A."/>
            <person name="Yoshida Y."/>
            <person name="Fujiwara M."/>
            <person name="Mori M."/>
            <person name="Tomita M."/>
            <person name="Arakawa K."/>
        </authorList>
    </citation>
    <scope>NUCLEOTIDE SEQUENCE [LARGE SCALE GENOMIC DNA]</scope>
</reference>
<name>A0A4Y2PX77_ARAVE</name>
<dbReference type="AlphaFoldDB" id="A0A4Y2PX77"/>
<dbReference type="Proteomes" id="UP000499080">
    <property type="component" value="Unassembled WGS sequence"/>
</dbReference>
<comment type="caution">
    <text evidence="2">The sequence shown here is derived from an EMBL/GenBank/DDBJ whole genome shotgun (WGS) entry which is preliminary data.</text>
</comment>
<keyword evidence="3" id="KW-1185">Reference proteome</keyword>
<sequence length="107" mass="12088">MLLGFGVSHWKRFPLFNFELSNGTVRRGIFSPAGSWRPLGLQGACPCFFYTVGFHKNGKKVTIKNSFHVLLQGISLNIEPVNWNEIELQRLVFAFGIMAVEFHLSSS</sequence>
<gene>
    <name evidence="1" type="ORF">AVEN_187331_1</name>
    <name evidence="2" type="ORF">AVEN_35900_1</name>
</gene>
<evidence type="ECO:0000313" key="1">
    <source>
        <dbReference type="EMBL" id="GBM70660.1"/>
    </source>
</evidence>
<proteinExistence type="predicted"/>
<organism evidence="2 3">
    <name type="scientific">Araneus ventricosus</name>
    <name type="common">Orbweaver spider</name>
    <name type="synonym">Epeira ventricosa</name>
    <dbReference type="NCBI Taxonomy" id="182803"/>
    <lineage>
        <taxon>Eukaryota</taxon>
        <taxon>Metazoa</taxon>
        <taxon>Ecdysozoa</taxon>
        <taxon>Arthropoda</taxon>
        <taxon>Chelicerata</taxon>
        <taxon>Arachnida</taxon>
        <taxon>Araneae</taxon>
        <taxon>Araneomorphae</taxon>
        <taxon>Entelegynae</taxon>
        <taxon>Araneoidea</taxon>
        <taxon>Araneidae</taxon>
        <taxon>Araneus</taxon>
    </lineage>
</organism>
<accession>A0A4Y2PX77</accession>